<name>A0A821TK01_9BILA</name>
<dbReference type="GO" id="GO:0016020">
    <property type="term" value="C:membrane"/>
    <property type="evidence" value="ECO:0007669"/>
    <property type="project" value="InterPro"/>
</dbReference>
<evidence type="ECO:0000256" key="1">
    <source>
        <dbReference type="SAM" id="MobiDB-lite"/>
    </source>
</evidence>
<dbReference type="PROSITE" id="PS50060">
    <property type="entry name" value="MAM_2"/>
    <property type="match status" value="1"/>
</dbReference>
<feature type="signal peptide" evidence="3">
    <location>
        <begin position="1"/>
        <end position="20"/>
    </location>
</feature>
<gene>
    <name evidence="5" type="ORF">QYT958_LOCUS29134</name>
</gene>
<dbReference type="Proteomes" id="UP000663848">
    <property type="component" value="Unassembled WGS sequence"/>
</dbReference>
<feature type="domain" description="MAM" evidence="4">
    <location>
        <begin position="24"/>
        <end position="227"/>
    </location>
</feature>
<evidence type="ECO:0000256" key="3">
    <source>
        <dbReference type="SAM" id="SignalP"/>
    </source>
</evidence>
<keyword evidence="2" id="KW-0812">Transmembrane</keyword>
<comment type="caution">
    <text evidence="5">The sequence shown here is derived from an EMBL/GenBank/DDBJ whole genome shotgun (WGS) entry which is preliminary data.</text>
</comment>
<evidence type="ECO:0000256" key="2">
    <source>
        <dbReference type="SAM" id="Phobius"/>
    </source>
</evidence>
<sequence length="393" mass="42230">MRELLCVVFVVLNYISCIHAKTVYDCNFDDATSADNCFTSTINVAANIGNPNAIAPAGPLSDVTSSLKPTDSGEACKLPYRVGSFSWDMYFCNRGYCPTENNSNSTCKPGKFSSLSLNNNIKNSFQLKTESGGIDSVDQQCLIYYYYMSSMAGTKIITVTKEETSGTKTTIDSVTSSPFNGWIQRKILFKAETRGYKLYFEAQRTSGFQTPTVGFDEISIHEGSCDDQQVTSDPTAVPSVPIQTTTTTTPTGTATTTTLAGMTTATTPTGTTTTTTKIPEAVQTSVTETTTAALTSLIEITALNTTEDLVTTAVTILEATTEDGADSDDSSNTLTIILATVIPVVSIVLISTIIWLKKSSLKSFFAGNLHQSYPNNPNPLLNTTIEMNRVAPI</sequence>
<feature type="transmembrane region" description="Helical" evidence="2">
    <location>
        <begin position="336"/>
        <end position="356"/>
    </location>
</feature>
<evidence type="ECO:0000259" key="4">
    <source>
        <dbReference type="PROSITE" id="PS50060"/>
    </source>
</evidence>
<feature type="chain" id="PRO_5032464977" description="MAM domain-containing protein" evidence="3">
    <location>
        <begin position="21"/>
        <end position="393"/>
    </location>
</feature>
<dbReference type="Pfam" id="PF00629">
    <property type="entry name" value="MAM"/>
    <property type="match status" value="1"/>
</dbReference>
<organism evidence="5 6">
    <name type="scientific">Rotaria socialis</name>
    <dbReference type="NCBI Taxonomy" id="392032"/>
    <lineage>
        <taxon>Eukaryota</taxon>
        <taxon>Metazoa</taxon>
        <taxon>Spiralia</taxon>
        <taxon>Gnathifera</taxon>
        <taxon>Rotifera</taxon>
        <taxon>Eurotatoria</taxon>
        <taxon>Bdelloidea</taxon>
        <taxon>Philodinida</taxon>
        <taxon>Philodinidae</taxon>
        <taxon>Rotaria</taxon>
    </lineage>
</organism>
<dbReference type="Gene3D" id="2.60.120.200">
    <property type="match status" value="1"/>
</dbReference>
<reference evidence="5" key="1">
    <citation type="submission" date="2021-02" db="EMBL/GenBank/DDBJ databases">
        <authorList>
            <person name="Nowell W R."/>
        </authorList>
    </citation>
    <scope>NUCLEOTIDE SEQUENCE</scope>
</reference>
<dbReference type="InterPro" id="IPR000998">
    <property type="entry name" value="MAM_dom"/>
</dbReference>
<keyword evidence="3" id="KW-0732">Signal</keyword>
<evidence type="ECO:0000313" key="6">
    <source>
        <dbReference type="Proteomes" id="UP000663848"/>
    </source>
</evidence>
<feature type="region of interest" description="Disordered" evidence="1">
    <location>
        <begin position="225"/>
        <end position="256"/>
    </location>
</feature>
<feature type="compositionally biased region" description="Low complexity" evidence="1">
    <location>
        <begin position="244"/>
        <end position="256"/>
    </location>
</feature>
<dbReference type="InterPro" id="IPR013320">
    <property type="entry name" value="ConA-like_dom_sf"/>
</dbReference>
<evidence type="ECO:0000313" key="5">
    <source>
        <dbReference type="EMBL" id="CAF4877846.1"/>
    </source>
</evidence>
<proteinExistence type="predicted"/>
<keyword evidence="2" id="KW-1133">Transmembrane helix</keyword>
<keyword evidence="2" id="KW-0472">Membrane</keyword>
<protein>
    <recommendedName>
        <fullName evidence="4">MAM domain-containing protein</fullName>
    </recommendedName>
</protein>
<dbReference type="EMBL" id="CAJOBR010008340">
    <property type="protein sequence ID" value="CAF4877846.1"/>
    <property type="molecule type" value="Genomic_DNA"/>
</dbReference>
<dbReference type="AlphaFoldDB" id="A0A821TK01"/>
<accession>A0A821TK01</accession>
<dbReference type="SUPFAM" id="SSF49899">
    <property type="entry name" value="Concanavalin A-like lectins/glucanases"/>
    <property type="match status" value="1"/>
</dbReference>